<proteinExistence type="predicted"/>
<evidence type="ECO:0000313" key="1">
    <source>
        <dbReference type="EMBL" id="GGK10781.1"/>
    </source>
</evidence>
<accession>A0ABQ2EFL6</accession>
<sequence length="176" mass="19397">MRWPGFREDGSLALPLDPAPLLPPAMPLRLRLDGHVLERKRELHMTLLGRDAGAALRIQLGDERIRALFESVEWAPRGTGRYALLHKAKDQWDGTLQAWSLIEHLQAPACAEFRYHLAQASGLALDCGVPHATLYVVGDPYGIGLPDLAAYRACFVREVAASEVIRDPITAGEASR</sequence>
<dbReference type="Proteomes" id="UP000599009">
    <property type="component" value="Unassembled WGS sequence"/>
</dbReference>
<dbReference type="EMBL" id="BMME01000001">
    <property type="protein sequence ID" value="GGK10781.1"/>
    <property type="molecule type" value="Genomic_DNA"/>
</dbReference>
<keyword evidence="2" id="KW-1185">Reference proteome</keyword>
<name>A0ABQ2EFL6_9GAMM</name>
<gene>
    <name evidence="1" type="ORF">GCM10011394_20330</name>
</gene>
<dbReference type="RefSeq" id="WP_132987109.1">
    <property type="nucleotide sequence ID" value="NZ_BMME01000001.1"/>
</dbReference>
<evidence type="ECO:0000313" key="2">
    <source>
        <dbReference type="Proteomes" id="UP000599009"/>
    </source>
</evidence>
<reference evidence="2" key="1">
    <citation type="journal article" date="2019" name="Int. J. Syst. Evol. Microbiol.">
        <title>The Global Catalogue of Microorganisms (GCM) 10K type strain sequencing project: providing services to taxonomists for standard genome sequencing and annotation.</title>
        <authorList>
            <consortium name="The Broad Institute Genomics Platform"/>
            <consortium name="The Broad Institute Genome Sequencing Center for Infectious Disease"/>
            <person name="Wu L."/>
            <person name="Ma J."/>
        </authorList>
    </citation>
    <scope>NUCLEOTIDE SEQUENCE [LARGE SCALE GENOMIC DNA]</scope>
    <source>
        <strain evidence="2">CGMCC 1.8985</strain>
    </source>
</reference>
<organism evidence="1 2">
    <name type="scientific">Luteimonas terricola</name>
    <dbReference type="NCBI Taxonomy" id="645597"/>
    <lineage>
        <taxon>Bacteria</taxon>
        <taxon>Pseudomonadati</taxon>
        <taxon>Pseudomonadota</taxon>
        <taxon>Gammaproteobacteria</taxon>
        <taxon>Lysobacterales</taxon>
        <taxon>Lysobacteraceae</taxon>
        <taxon>Luteimonas</taxon>
    </lineage>
</organism>
<comment type="caution">
    <text evidence="1">The sequence shown here is derived from an EMBL/GenBank/DDBJ whole genome shotgun (WGS) entry which is preliminary data.</text>
</comment>
<protein>
    <submittedName>
        <fullName evidence="1">Uncharacterized protein</fullName>
    </submittedName>
</protein>